<feature type="transmembrane region" description="Helical" evidence="1">
    <location>
        <begin position="143"/>
        <end position="162"/>
    </location>
</feature>
<feature type="transmembrane region" description="Helical" evidence="1">
    <location>
        <begin position="236"/>
        <end position="258"/>
    </location>
</feature>
<evidence type="ECO:0008006" key="4">
    <source>
        <dbReference type="Google" id="ProtNLM"/>
    </source>
</evidence>
<keyword evidence="1" id="KW-0812">Transmembrane</keyword>
<reference evidence="3" key="1">
    <citation type="journal article" date="2019" name="Int. J. Syst. Evol. Microbiol.">
        <title>The Global Catalogue of Microorganisms (GCM) 10K type strain sequencing project: providing services to taxonomists for standard genome sequencing and annotation.</title>
        <authorList>
            <consortium name="The Broad Institute Genomics Platform"/>
            <consortium name="The Broad Institute Genome Sequencing Center for Infectious Disease"/>
            <person name="Wu L."/>
            <person name="Ma J."/>
        </authorList>
    </citation>
    <scope>NUCLEOTIDE SEQUENCE [LARGE SCALE GENOMIC DNA]</scope>
    <source>
        <strain evidence="3">JCM 18015</strain>
    </source>
</reference>
<evidence type="ECO:0000313" key="3">
    <source>
        <dbReference type="Proteomes" id="UP001499910"/>
    </source>
</evidence>
<proteinExistence type="predicted"/>
<feature type="transmembrane region" description="Helical" evidence="1">
    <location>
        <begin position="264"/>
        <end position="284"/>
    </location>
</feature>
<feature type="transmembrane region" description="Helical" evidence="1">
    <location>
        <begin position="56"/>
        <end position="78"/>
    </location>
</feature>
<comment type="caution">
    <text evidence="2">The sequence shown here is derived from an EMBL/GenBank/DDBJ whole genome shotgun (WGS) entry which is preliminary data.</text>
</comment>
<feature type="transmembrane region" description="Helical" evidence="1">
    <location>
        <begin position="296"/>
        <end position="325"/>
    </location>
</feature>
<name>A0ABP9LDA0_9RHOB</name>
<feature type="transmembrane region" description="Helical" evidence="1">
    <location>
        <begin position="206"/>
        <end position="224"/>
    </location>
</feature>
<dbReference type="RefSeq" id="WP_259548594.1">
    <property type="nucleotide sequence ID" value="NZ_BAABHW010000003.1"/>
</dbReference>
<feature type="transmembrane region" description="Helical" evidence="1">
    <location>
        <begin position="169"/>
        <end position="186"/>
    </location>
</feature>
<dbReference type="Proteomes" id="UP001499910">
    <property type="component" value="Unassembled WGS sequence"/>
</dbReference>
<feature type="transmembrane region" description="Helical" evidence="1">
    <location>
        <begin position="84"/>
        <end position="104"/>
    </location>
</feature>
<evidence type="ECO:0000256" key="1">
    <source>
        <dbReference type="SAM" id="Phobius"/>
    </source>
</evidence>
<feature type="transmembrane region" description="Helical" evidence="1">
    <location>
        <begin position="116"/>
        <end position="137"/>
    </location>
</feature>
<protein>
    <recommendedName>
        <fullName evidence="4">DUF2157 domain-containing protein</fullName>
    </recommendedName>
</protein>
<keyword evidence="3" id="KW-1185">Reference proteome</keyword>
<keyword evidence="1" id="KW-1133">Transmembrane helix</keyword>
<gene>
    <name evidence="2" type="ORF">GCM10023209_24850</name>
</gene>
<evidence type="ECO:0000313" key="2">
    <source>
        <dbReference type="EMBL" id="GAA5076144.1"/>
    </source>
</evidence>
<dbReference type="EMBL" id="BAABHW010000003">
    <property type="protein sequence ID" value="GAA5076144.1"/>
    <property type="molecule type" value="Genomic_DNA"/>
</dbReference>
<accession>A0ABP9LDA0</accession>
<sequence>MTEITRDDLRAAVASGMLTEAQAAGVIVLSEERAGARARRSGLDEPFELFKGFNEIFIVVGLVILFAGWMGVTGLSLLSINSGYLLGMLYSGIAFGLIALLARYFTLTRRMVAPSIALAIMFGISAGQFGLSVAAAMDAQFQGTITIAAACAGVMLSLYYYFFRVPFTVALIALSVFGVAFGLATMGGAVPSSPQDIFLLSADGPFALLTILLGIVGLIVALRFDMSDPHRVTRRAASGFWLHVIAAPAIVNTVALTLFEQGSLTARLVLVAFVALMALFAVIIDRRSFLVSGVGYIVALSITVIEGNAFFIILLLGAGLVFLGAQWEALRGALMRGLPAFPGKTGLPPWTIPTPEEQRS</sequence>
<keyword evidence="1" id="KW-0472">Membrane</keyword>
<organism evidence="2 3">
    <name type="scientific">[Roseibacterium] beibuensis</name>
    <dbReference type="NCBI Taxonomy" id="1193142"/>
    <lineage>
        <taxon>Bacteria</taxon>
        <taxon>Pseudomonadati</taxon>
        <taxon>Pseudomonadota</taxon>
        <taxon>Alphaproteobacteria</taxon>
        <taxon>Rhodobacterales</taxon>
        <taxon>Roseobacteraceae</taxon>
        <taxon>Roseicyclus</taxon>
    </lineage>
</organism>